<evidence type="ECO:0000256" key="6">
    <source>
        <dbReference type="ARBA" id="ARBA00022679"/>
    </source>
</evidence>
<evidence type="ECO:0000256" key="9">
    <source>
        <dbReference type="ARBA" id="ARBA00022777"/>
    </source>
</evidence>
<keyword evidence="8" id="KW-0547">Nucleotide-binding</keyword>
<dbReference type="RefSeq" id="WP_271013787.1">
    <property type="nucleotide sequence ID" value="NZ_JAQIFT010000074.1"/>
</dbReference>
<dbReference type="InterPro" id="IPR003594">
    <property type="entry name" value="HATPase_dom"/>
</dbReference>
<dbReference type="SUPFAM" id="SSF158472">
    <property type="entry name" value="HAMP domain-like"/>
    <property type="match status" value="1"/>
</dbReference>
<dbReference type="InterPro" id="IPR003660">
    <property type="entry name" value="HAMP_dom"/>
</dbReference>
<evidence type="ECO:0000259" key="16">
    <source>
        <dbReference type="PROSITE" id="PS50885"/>
    </source>
</evidence>
<dbReference type="AlphaFoldDB" id="A0AA42DSB8"/>
<evidence type="ECO:0000256" key="11">
    <source>
        <dbReference type="ARBA" id="ARBA00022989"/>
    </source>
</evidence>
<dbReference type="SMART" id="SM00304">
    <property type="entry name" value="HAMP"/>
    <property type="match status" value="1"/>
</dbReference>
<keyword evidence="4" id="KW-1003">Cell membrane</keyword>
<dbReference type="PROSITE" id="PS50885">
    <property type="entry name" value="HAMP"/>
    <property type="match status" value="1"/>
</dbReference>
<dbReference type="SUPFAM" id="SSF55874">
    <property type="entry name" value="ATPase domain of HSP90 chaperone/DNA topoisomerase II/histidine kinase"/>
    <property type="match status" value="1"/>
</dbReference>
<keyword evidence="5" id="KW-0597">Phosphoprotein</keyword>
<evidence type="ECO:0000256" key="8">
    <source>
        <dbReference type="ARBA" id="ARBA00022741"/>
    </source>
</evidence>
<dbReference type="PANTHER" id="PTHR34220:SF11">
    <property type="entry name" value="SENSOR PROTEIN KINASE HPTS"/>
    <property type="match status" value="1"/>
</dbReference>
<keyword evidence="6" id="KW-0808">Transferase</keyword>
<dbReference type="CDD" id="cd06225">
    <property type="entry name" value="HAMP"/>
    <property type="match status" value="1"/>
</dbReference>
<dbReference type="Pfam" id="PF02518">
    <property type="entry name" value="HATPase_c"/>
    <property type="match status" value="1"/>
</dbReference>
<keyword evidence="9 17" id="KW-0418">Kinase</keyword>
<gene>
    <name evidence="17" type="ORF">PBV87_22185</name>
</gene>
<protein>
    <recommendedName>
        <fullName evidence="3">histidine kinase</fullName>
        <ecNumber evidence="3">2.7.13.3</ecNumber>
    </recommendedName>
</protein>
<dbReference type="InterPro" id="IPR005467">
    <property type="entry name" value="His_kinase_dom"/>
</dbReference>
<keyword evidence="10" id="KW-0067">ATP-binding</keyword>
<dbReference type="PANTHER" id="PTHR34220">
    <property type="entry name" value="SENSOR HISTIDINE KINASE YPDA"/>
    <property type="match status" value="1"/>
</dbReference>
<keyword evidence="18" id="KW-1185">Reference proteome</keyword>
<dbReference type="InterPro" id="IPR010559">
    <property type="entry name" value="Sig_transdc_His_kin_internal"/>
</dbReference>
<evidence type="ECO:0000256" key="12">
    <source>
        <dbReference type="ARBA" id="ARBA00023012"/>
    </source>
</evidence>
<keyword evidence="12" id="KW-0902">Two-component regulatory system</keyword>
<evidence type="ECO:0000256" key="7">
    <source>
        <dbReference type="ARBA" id="ARBA00022692"/>
    </source>
</evidence>
<dbReference type="GO" id="GO:0005524">
    <property type="term" value="F:ATP binding"/>
    <property type="evidence" value="ECO:0007669"/>
    <property type="project" value="UniProtKB-KW"/>
</dbReference>
<evidence type="ECO:0000256" key="4">
    <source>
        <dbReference type="ARBA" id="ARBA00022475"/>
    </source>
</evidence>
<comment type="subcellular location">
    <subcellularLocation>
        <location evidence="2">Cell membrane</location>
        <topology evidence="2">Multi-pass membrane protein</topology>
    </subcellularLocation>
</comment>
<evidence type="ECO:0000313" key="17">
    <source>
        <dbReference type="EMBL" id="MDA3734186.1"/>
    </source>
</evidence>
<evidence type="ECO:0000256" key="1">
    <source>
        <dbReference type="ARBA" id="ARBA00000085"/>
    </source>
</evidence>
<comment type="catalytic activity">
    <reaction evidence="1">
        <text>ATP + protein L-histidine = ADP + protein N-phospho-L-histidine.</text>
        <dbReference type="EC" id="2.7.13.3"/>
    </reaction>
</comment>
<evidence type="ECO:0000259" key="15">
    <source>
        <dbReference type="PROSITE" id="PS50109"/>
    </source>
</evidence>
<feature type="transmembrane region" description="Helical" evidence="14">
    <location>
        <begin position="16"/>
        <end position="36"/>
    </location>
</feature>
<organism evidence="17 18">
    <name type="scientific">Holtiella tumoricola</name>
    <dbReference type="NCBI Taxonomy" id="3018743"/>
    <lineage>
        <taxon>Bacteria</taxon>
        <taxon>Bacillati</taxon>
        <taxon>Bacillota</taxon>
        <taxon>Clostridia</taxon>
        <taxon>Lachnospirales</taxon>
        <taxon>Cellulosilyticaceae</taxon>
        <taxon>Holtiella</taxon>
    </lineage>
</organism>
<name>A0AA42DSB8_9FIRM</name>
<dbReference type="Gene3D" id="3.30.565.10">
    <property type="entry name" value="Histidine kinase-like ATPase, C-terminal domain"/>
    <property type="match status" value="1"/>
</dbReference>
<evidence type="ECO:0000256" key="5">
    <source>
        <dbReference type="ARBA" id="ARBA00022553"/>
    </source>
</evidence>
<evidence type="ECO:0000256" key="13">
    <source>
        <dbReference type="ARBA" id="ARBA00023136"/>
    </source>
</evidence>
<proteinExistence type="predicted"/>
<dbReference type="PROSITE" id="PS50109">
    <property type="entry name" value="HIS_KIN"/>
    <property type="match status" value="1"/>
</dbReference>
<dbReference type="EC" id="2.7.13.3" evidence="3"/>
<evidence type="ECO:0000256" key="3">
    <source>
        <dbReference type="ARBA" id="ARBA00012438"/>
    </source>
</evidence>
<dbReference type="InterPro" id="IPR050640">
    <property type="entry name" value="Bact_2-comp_sensor_kinase"/>
</dbReference>
<feature type="domain" description="HAMP" evidence="16">
    <location>
        <begin position="348"/>
        <end position="400"/>
    </location>
</feature>
<evidence type="ECO:0000313" key="18">
    <source>
        <dbReference type="Proteomes" id="UP001169242"/>
    </source>
</evidence>
<accession>A0AA42DSB8</accession>
<evidence type="ECO:0000256" key="2">
    <source>
        <dbReference type="ARBA" id="ARBA00004651"/>
    </source>
</evidence>
<sequence length="631" mass="74199">MNLAKYRMKTSIKTKWTIFVLILVIYPTILIGYVGYKNYEEVITKHFINSVQKDVLVTSDWFEEKLHDIEKFLTDTQYDEAIYDFMQYYYGRLKMAGIDPKDHTTENIEKIDKMLMNDYNMKEEKVGKYLKSLVLSRQDITLAAYQFREQNQFSYMEFRDEFRDRSKANYERDQFNKYNVFNKINQKLEDEDLNKTYYIDELNNIYFAQKLFYRDTYEHTGTIVIKLDKKQLMHKYEELLEGAKEAIYIQANEGSELVAIGNLTEKKKFKLNDFMEMQPEKDIVYKEENKKEAIIYNLFSTQNLTVGTAVYISTDILLEEIRALSRFMFMLCISTLPIFLLVANKLYKELIYPVYLLSDKMQQIEKGEMGVQIKGDYQDEIGYVYASFNRMSKQIQYLVNCVYREQIILKSSELKALQSQINPHFLYNTLEMINWKARMSGNDDIAQMIEALSGIMEVNIDRRDSHYLTLQEEIEYLKNYIFLIQKRFGERIQFETKVPEHLLDYNIPRLVLQPLIENAISHGIEPVGEGIISIEVVDNEEELTIFIKDTGAGIEATRLAYLQHELNNSQKVFIESESEEKGKGRNHIGVINVQKRIKLLYGEGYGINIESEEGKGTAIIMKLPKTSSETL</sequence>
<comment type="caution">
    <text evidence="17">The sequence shown here is derived from an EMBL/GenBank/DDBJ whole genome shotgun (WGS) entry which is preliminary data.</text>
</comment>
<dbReference type="Gene3D" id="6.10.340.10">
    <property type="match status" value="1"/>
</dbReference>
<feature type="domain" description="Histidine kinase" evidence="15">
    <location>
        <begin position="511"/>
        <end position="627"/>
    </location>
</feature>
<dbReference type="Pfam" id="PF06580">
    <property type="entry name" value="His_kinase"/>
    <property type="match status" value="1"/>
</dbReference>
<evidence type="ECO:0000256" key="10">
    <source>
        <dbReference type="ARBA" id="ARBA00022840"/>
    </source>
</evidence>
<keyword evidence="7 14" id="KW-0812">Transmembrane</keyword>
<keyword evidence="13 14" id="KW-0472">Membrane</keyword>
<dbReference type="Proteomes" id="UP001169242">
    <property type="component" value="Unassembled WGS sequence"/>
</dbReference>
<reference evidence="17" key="1">
    <citation type="journal article" date="2023" name="Int. J. Syst. Evol. Microbiol.">
        <title>&lt;i&gt;Holtiella tumoricola&lt;/i&gt; gen. nov. sp. nov., isolated from a human clinical sample.</title>
        <authorList>
            <person name="Allen-Vercoe E."/>
            <person name="Daigneault M.C."/>
            <person name="Vancuren S.J."/>
            <person name="Cochrane K."/>
            <person name="O'Neal L.L."/>
            <person name="Sankaranarayanan K."/>
            <person name="Lawson P.A."/>
        </authorList>
    </citation>
    <scope>NUCLEOTIDE SEQUENCE</scope>
    <source>
        <strain evidence="17">CC70A</strain>
    </source>
</reference>
<dbReference type="GO" id="GO:0005886">
    <property type="term" value="C:plasma membrane"/>
    <property type="evidence" value="ECO:0007669"/>
    <property type="project" value="UniProtKB-SubCell"/>
</dbReference>
<dbReference type="GO" id="GO:0000155">
    <property type="term" value="F:phosphorelay sensor kinase activity"/>
    <property type="evidence" value="ECO:0007669"/>
    <property type="project" value="InterPro"/>
</dbReference>
<keyword evidence="11 14" id="KW-1133">Transmembrane helix</keyword>
<evidence type="ECO:0000256" key="14">
    <source>
        <dbReference type="SAM" id="Phobius"/>
    </source>
</evidence>
<dbReference type="EMBL" id="JAQIFT010000074">
    <property type="protein sequence ID" value="MDA3734186.1"/>
    <property type="molecule type" value="Genomic_DNA"/>
</dbReference>
<dbReference type="InterPro" id="IPR036890">
    <property type="entry name" value="HATPase_C_sf"/>
</dbReference>